<reference evidence="1 2" key="1">
    <citation type="submission" date="2007-01" db="EMBL/GenBank/DDBJ databases">
        <authorList>
            <person name="Haygood M."/>
            <person name="Podell S."/>
            <person name="Anderson C."/>
            <person name="Hopkinson B."/>
            <person name="Roe K."/>
            <person name="Barbeau K."/>
            <person name="Gaasterland T."/>
            <person name="Ferriera S."/>
            <person name="Johnson J."/>
            <person name="Kravitz S."/>
            <person name="Beeson K."/>
            <person name="Sutton G."/>
            <person name="Rogers Y.-H."/>
            <person name="Friedman R."/>
            <person name="Frazier M."/>
            <person name="Venter J.C."/>
        </authorList>
    </citation>
    <scope>NUCLEOTIDE SEQUENCE [LARGE SCALE GENOMIC DNA]</scope>
    <source>
        <strain evidence="1 2">ATCC 23134</strain>
    </source>
</reference>
<dbReference type="AlphaFoldDB" id="A1ZWB0"/>
<name>A1ZWB0_MICM2</name>
<protein>
    <submittedName>
        <fullName evidence="1">Uncharacterized protein</fullName>
    </submittedName>
</protein>
<accession>A1ZWB0</accession>
<proteinExistence type="predicted"/>
<dbReference type="EMBL" id="AAWS01000050">
    <property type="protein sequence ID" value="EAY25348.1"/>
    <property type="molecule type" value="Genomic_DNA"/>
</dbReference>
<comment type="caution">
    <text evidence="1">The sequence shown here is derived from an EMBL/GenBank/DDBJ whole genome shotgun (WGS) entry which is preliminary data.</text>
</comment>
<sequence length="44" mass="5231">MLFLCWYPSSFGQKIPFLKLARDFHRFQKIILEIFIKASILVDG</sequence>
<evidence type="ECO:0000313" key="1">
    <source>
        <dbReference type="EMBL" id="EAY25348.1"/>
    </source>
</evidence>
<keyword evidence="2" id="KW-1185">Reference proteome</keyword>
<evidence type="ECO:0000313" key="2">
    <source>
        <dbReference type="Proteomes" id="UP000004095"/>
    </source>
</evidence>
<dbReference type="Proteomes" id="UP000004095">
    <property type="component" value="Unassembled WGS sequence"/>
</dbReference>
<organism evidence="1 2">
    <name type="scientific">Microscilla marina ATCC 23134</name>
    <dbReference type="NCBI Taxonomy" id="313606"/>
    <lineage>
        <taxon>Bacteria</taxon>
        <taxon>Pseudomonadati</taxon>
        <taxon>Bacteroidota</taxon>
        <taxon>Cytophagia</taxon>
        <taxon>Cytophagales</taxon>
        <taxon>Microscillaceae</taxon>
        <taxon>Microscilla</taxon>
    </lineage>
</organism>
<gene>
    <name evidence="1" type="ORF">M23134_04529</name>
</gene>